<keyword evidence="10" id="KW-0732">Signal</keyword>
<evidence type="ECO:0000256" key="21">
    <source>
        <dbReference type="SAM" id="MobiDB-lite"/>
    </source>
</evidence>
<dbReference type="Gene3D" id="1.10.510.10">
    <property type="entry name" value="Transferase(Phosphotransferase) domain 1"/>
    <property type="match status" value="1"/>
</dbReference>
<keyword evidence="14" id="KW-0067">ATP-binding</keyword>
<dbReference type="GO" id="GO:0005886">
    <property type="term" value="C:plasma membrane"/>
    <property type="evidence" value="ECO:0007669"/>
    <property type="project" value="UniProtKB-SubCell"/>
</dbReference>
<keyword evidence="5" id="KW-0723">Serine/threonine-protein kinase</keyword>
<dbReference type="InterPro" id="IPR008271">
    <property type="entry name" value="Ser/Thr_kinase_AS"/>
</dbReference>
<dbReference type="Pfam" id="PF00560">
    <property type="entry name" value="LRR_1"/>
    <property type="match status" value="6"/>
</dbReference>
<dbReference type="PRINTS" id="PR00019">
    <property type="entry name" value="LEURICHRPT"/>
</dbReference>
<feature type="region of interest" description="Disordered" evidence="21">
    <location>
        <begin position="198"/>
        <end position="306"/>
    </location>
</feature>
<dbReference type="InterPro" id="IPR032675">
    <property type="entry name" value="LRR_dom_sf"/>
</dbReference>
<evidence type="ECO:0000256" key="2">
    <source>
        <dbReference type="ARBA" id="ARBA00008684"/>
    </source>
</evidence>
<feature type="compositionally biased region" description="Basic and acidic residues" evidence="21">
    <location>
        <begin position="89"/>
        <end position="103"/>
    </location>
</feature>
<feature type="region of interest" description="Disordered" evidence="21">
    <location>
        <begin position="85"/>
        <end position="109"/>
    </location>
</feature>
<dbReference type="FunFam" id="3.80.10.10:FF:000095">
    <property type="entry name" value="LRR receptor-like serine/threonine-protein kinase GSO1"/>
    <property type="match status" value="1"/>
</dbReference>
<feature type="domain" description="Protein kinase" evidence="23">
    <location>
        <begin position="1297"/>
        <end position="1586"/>
    </location>
</feature>
<keyword evidence="9 22" id="KW-0812">Transmembrane</keyword>
<evidence type="ECO:0000256" key="7">
    <source>
        <dbReference type="ARBA" id="ARBA00022614"/>
    </source>
</evidence>
<proteinExistence type="inferred from homology"/>
<evidence type="ECO:0000256" key="8">
    <source>
        <dbReference type="ARBA" id="ARBA00022679"/>
    </source>
</evidence>
<dbReference type="PANTHER" id="PTHR48053:SF152">
    <property type="entry name" value="(WILD MALAYSIAN BANANA) HYPOTHETICAL PROTEIN"/>
    <property type="match status" value="1"/>
</dbReference>
<evidence type="ECO:0000256" key="14">
    <source>
        <dbReference type="ARBA" id="ARBA00022840"/>
    </source>
</evidence>
<name>A0A4S8IQ16_MUSBA</name>
<keyword evidence="25" id="KW-1185">Reference proteome</keyword>
<dbReference type="PROSITE" id="PS00108">
    <property type="entry name" value="PROTEIN_KINASE_ST"/>
    <property type="match status" value="1"/>
</dbReference>
<evidence type="ECO:0000259" key="23">
    <source>
        <dbReference type="PROSITE" id="PS50011"/>
    </source>
</evidence>
<dbReference type="Gene3D" id="3.30.200.20">
    <property type="entry name" value="Phosphorylase Kinase, domain 1"/>
    <property type="match status" value="1"/>
</dbReference>
<evidence type="ECO:0000256" key="5">
    <source>
        <dbReference type="ARBA" id="ARBA00022527"/>
    </source>
</evidence>
<dbReference type="GO" id="GO:0004674">
    <property type="term" value="F:protein serine/threonine kinase activity"/>
    <property type="evidence" value="ECO:0007669"/>
    <property type="project" value="UniProtKB-KW"/>
</dbReference>
<dbReference type="SMART" id="SM00220">
    <property type="entry name" value="S_TKc"/>
    <property type="match status" value="1"/>
</dbReference>
<keyword evidence="7" id="KW-0433">Leucine-rich repeat</keyword>
<keyword evidence="18" id="KW-0325">Glycoprotein</keyword>
<evidence type="ECO:0000256" key="12">
    <source>
        <dbReference type="ARBA" id="ARBA00022741"/>
    </source>
</evidence>
<dbReference type="STRING" id="52838.A0A4S8IQ16"/>
<feature type="compositionally biased region" description="Low complexity" evidence="21">
    <location>
        <begin position="233"/>
        <end position="257"/>
    </location>
</feature>
<dbReference type="SUPFAM" id="SSF52058">
    <property type="entry name" value="L domain-like"/>
    <property type="match status" value="3"/>
</dbReference>
<dbReference type="PANTHER" id="PTHR48053">
    <property type="entry name" value="LEUCINE RICH REPEAT FAMILY PROTEIN, EXPRESSED"/>
    <property type="match status" value="1"/>
</dbReference>
<evidence type="ECO:0000256" key="3">
    <source>
        <dbReference type="ARBA" id="ARBA00012513"/>
    </source>
</evidence>
<comment type="catalytic activity">
    <reaction evidence="19">
        <text>L-threonyl-[protein] + ATP = O-phospho-L-threonyl-[protein] + ADP + H(+)</text>
        <dbReference type="Rhea" id="RHEA:46608"/>
        <dbReference type="Rhea" id="RHEA-COMP:11060"/>
        <dbReference type="Rhea" id="RHEA-COMP:11605"/>
        <dbReference type="ChEBI" id="CHEBI:15378"/>
        <dbReference type="ChEBI" id="CHEBI:30013"/>
        <dbReference type="ChEBI" id="CHEBI:30616"/>
        <dbReference type="ChEBI" id="CHEBI:61977"/>
        <dbReference type="ChEBI" id="CHEBI:456216"/>
        <dbReference type="EC" id="2.7.11.1"/>
    </reaction>
</comment>
<dbReference type="FunFam" id="3.80.10.10:FF:000676">
    <property type="entry name" value="LRR receptor-like serine/threonine-protein kinase FLS2"/>
    <property type="match status" value="1"/>
</dbReference>
<keyword evidence="15 22" id="KW-1133">Transmembrane helix</keyword>
<dbReference type="SMART" id="SM00369">
    <property type="entry name" value="LRR_TYP"/>
    <property type="match status" value="12"/>
</dbReference>
<keyword evidence="13" id="KW-0418">Kinase</keyword>
<feature type="compositionally biased region" description="Basic and acidic residues" evidence="21">
    <location>
        <begin position="214"/>
        <end position="230"/>
    </location>
</feature>
<dbReference type="InterPro" id="IPR051716">
    <property type="entry name" value="Plant_RL_S/T_kinase"/>
</dbReference>
<dbReference type="Pfam" id="PF13855">
    <property type="entry name" value="LRR_8"/>
    <property type="match status" value="4"/>
</dbReference>
<evidence type="ECO:0000256" key="13">
    <source>
        <dbReference type="ARBA" id="ARBA00022777"/>
    </source>
</evidence>
<dbReference type="InterPro" id="IPR001611">
    <property type="entry name" value="Leu-rich_rpt"/>
</dbReference>
<dbReference type="CDD" id="cd14066">
    <property type="entry name" value="STKc_IRAK"/>
    <property type="match status" value="1"/>
</dbReference>
<keyword evidence="16 22" id="KW-0472">Membrane</keyword>
<dbReference type="FunFam" id="1.10.510.10:FF:000358">
    <property type="entry name" value="Putative leucine-rich repeat receptor-like serine/threonine-protein kinase"/>
    <property type="match status" value="1"/>
</dbReference>
<keyword evidence="4" id="KW-1003">Cell membrane</keyword>
<evidence type="ECO:0000256" key="18">
    <source>
        <dbReference type="ARBA" id="ARBA00023180"/>
    </source>
</evidence>
<sequence>MASAMVSIVALPPLPEAFPWFSPRISFSHDSADPTPVAPPEGRPDGHAEDFEFCLHDDPVTMLPADELFSGGKMVPMQLAAPKPAPESEIARSEPPETARKVDIAGPDSYALSPRAPRCTTRWREFLGLRRALAKPPGVQVTAPVPSAAAPAASKNPILRSSIKHLLHRHRKPASPDASLSLPLLRDSDRESVAIASRISLSSSSSSSSSSSGPDHEDLGRLSIDSDKPSRVPPRVRLARPRPATPASSRVGLRPAEPAAPAPPRGASVDSPRMSSSGKIVFHGLERSSSSPGSFTGGPRPRPRGVERSYSANVRVAPVLNVVPVCSLRGSGKPVSVLGLAHVFSPQQKKDRIGSARCRLENQLVSHYMLTRRRVVDCKIDVNMRSDEKRLDLGGFSRRKELLFFKLESNLSFRLPLPVLPLVYHLREEMALRQTLPLLLLLLCSLMAAEVVTSRRSISDVQVEALLAFKASISDDPLGALADWNTTIHHCNWSGLTCDPSTDAVISISLPQMHLRGRLSPYLGNISTLQSLDLTANYFFGPVPPELGLLPQLSEFGLSENLLSGLIPSEFGSLESLQWLDVSNNSFSGSIPDSICNCTSLLNLILGSNNLTGTIPSCIGNLINLQFFTAYYNNLIGPLPDSFERLTNLQTLDLSVNQLSGTIPPALGNFSHLEVVQLYENSFVGVIPPELGQCSNLTLLNIYSNQLSGSIPPQLGELHKLKALRVYDNKLNSTIPASLSRCKSLVSLGLSENELTGRIPSEFGSLSSVQWLSLHANRLTGEIPSSLMNLTNLRYLSLSENSLSGPIPPNIGSLYKLEFLVIHHNSLDGPIPVSITNCSHLFNVSVTYNKLTGGLPFGLGKLQNLTFFSVGSNLLSGSVPEDLFNCSKLKTLDLAINKLTGSLSPEIGKLTNLGILQLQHNSLSGLIPPEIGNLSMLFKLQLHSNNFVGQVPTEISKMSSLQGLFLGKNSLEGEFPKQVFQLEQLVLLDLQFNRFVGPIPDAMGNLQQLAYLYLNDNMINGSIPQAMKNLRQLLMLDLSHNRLSGSIPGAVIAGMSNMQLYLNLSNNMFVGSLPMEIGGLEMIQEIDLSNNQLSGSIPASLKACKNLYSLDMSANKFSGELPASIFPQLDLLTSMNLSNNELYGQLPSSISELKSLVSLDVSHNRFSGQIPESLANLTSLQTLNLSFNQFQGLIPKGGIFSNLSSSNLEGNPALCGSTSSTCKERSQKLTTKALIIVITLSSLFVFLLVLFVGLICFWKRDKNQFSRHAMEPSTELPLIPDLKRFTRSELEVATELFSEENVIGRSNLSTVYKGRLDGDEHFVAVKRLNLEQFPVESDKCFFTELKVLSRLKHRNLVKVLGYAWESGKMKALTLEFMENGNLESMIHSPQINRSRWTIYERLQVCISVANGLAYLHSGYDFPIVHCDLKPSNILLDRDWVAHVSDFGTARLLGVHLQDGSNQTSSAAFQGTIGYMAPEFAYMRRASTKVDVFSFGVVMMELFTKRRPTGLIEENGISLTLQQLVEKAIVTGIDSVLQIIDGDMNLASEIEEERVMGVLELALSCTSFSAEDRPDMNKVLSSLLRLIGDKN</sequence>
<evidence type="ECO:0000313" key="24">
    <source>
        <dbReference type="EMBL" id="THU50419.1"/>
    </source>
</evidence>
<dbReference type="GO" id="GO:0005524">
    <property type="term" value="F:ATP binding"/>
    <property type="evidence" value="ECO:0007669"/>
    <property type="project" value="UniProtKB-KW"/>
</dbReference>
<evidence type="ECO:0000256" key="10">
    <source>
        <dbReference type="ARBA" id="ARBA00022729"/>
    </source>
</evidence>
<evidence type="ECO:0000256" key="19">
    <source>
        <dbReference type="ARBA" id="ARBA00047899"/>
    </source>
</evidence>
<dbReference type="PROSITE" id="PS50011">
    <property type="entry name" value="PROTEIN_KINASE_DOM"/>
    <property type="match status" value="1"/>
</dbReference>
<keyword evidence="8" id="KW-0808">Transferase</keyword>
<feature type="compositionally biased region" description="Low complexity" evidence="21">
    <location>
        <begin position="200"/>
        <end position="212"/>
    </location>
</feature>
<dbReference type="InterPro" id="IPR013210">
    <property type="entry name" value="LRR_N_plant-typ"/>
</dbReference>
<dbReference type="EMBL" id="PYDT01000009">
    <property type="protein sequence ID" value="THU50419.1"/>
    <property type="molecule type" value="Genomic_DNA"/>
</dbReference>
<dbReference type="InterPro" id="IPR011009">
    <property type="entry name" value="Kinase-like_dom_sf"/>
</dbReference>
<accession>A0A4S8IQ16</accession>
<comment type="catalytic activity">
    <reaction evidence="20">
        <text>L-seryl-[protein] + ATP = O-phospho-L-seryl-[protein] + ADP + H(+)</text>
        <dbReference type="Rhea" id="RHEA:17989"/>
        <dbReference type="Rhea" id="RHEA-COMP:9863"/>
        <dbReference type="Rhea" id="RHEA-COMP:11604"/>
        <dbReference type="ChEBI" id="CHEBI:15378"/>
        <dbReference type="ChEBI" id="CHEBI:29999"/>
        <dbReference type="ChEBI" id="CHEBI:30616"/>
        <dbReference type="ChEBI" id="CHEBI:83421"/>
        <dbReference type="ChEBI" id="CHEBI:456216"/>
        <dbReference type="EC" id="2.7.11.1"/>
    </reaction>
</comment>
<comment type="caution">
    <text evidence="24">The sequence shown here is derived from an EMBL/GenBank/DDBJ whole genome shotgun (WGS) entry which is preliminary data.</text>
</comment>
<dbReference type="FunFam" id="3.80.10.10:FF:000416">
    <property type="entry name" value="Probable leucine-rich repeat receptor-like protein kinase At5g63930"/>
    <property type="match status" value="1"/>
</dbReference>
<dbReference type="InterPro" id="IPR003591">
    <property type="entry name" value="Leu-rich_rpt_typical-subtyp"/>
</dbReference>
<protein>
    <recommendedName>
        <fullName evidence="3">non-specific serine/threonine protein kinase</fullName>
        <ecNumber evidence="3">2.7.11.1</ecNumber>
    </recommendedName>
</protein>
<dbReference type="Pfam" id="PF08263">
    <property type="entry name" value="LRRNT_2"/>
    <property type="match status" value="1"/>
</dbReference>
<evidence type="ECO:0000256" key="16">
    <source>
        <dbReference type="ARBA" id="ARBA00023136"/>
    </source>
</evidence>
<dbReference type="SUPFAM" id="SSF56112">
    <property type="entry name" value="Protein kinase-like (PK-like)"/>
    <property type="match status" value="1"/>
</dbReference>
<evidence type="ECO:0000256" key="15">
    <source>
        <dbReference type="ARBA" id="ARBA00022989"/>
    </source>
</evidence>
<dbReference type="GO" id="GO:0009791">
    <property type="term" value="P:post-embryonic development"/>
    <property type="evidence" value="ECO:0007669"/>
    <property type="project" value="UniProtKB-ARBA"/>
</dbReference>
<evidence type="ECO:0000256" key="1">
    <source>
        <dbReference type="ARBA" id="ARBA00004251"/>
    </source>
</evidence>
<evidence type="ECO:0000256" key="11">
    <source>
        <dbReference type="ARBA" id="ARBA00022737"/>
    </source>
</evidence>
<evidence type="ECO:0000256" key="20">
    <source>
        <dbReference type="ARBA" id="ARBA00048679"/>
    </source>
</evidence>
<reference evidence="24 25" key="1">
    <citation type="journal article" date="2019" name="Nat. Plants">
        <title>Genome sequencing of Musa balbisiana reveals subgenome evolution and function divergence in polyploid bananas.</title>
        <authorList>
            <person name="Yao X."/>
        </authorList>
    </citation>
    <scope>NUCLEOTIDE SEQUENCE [LARGE SCALE GENOMIC DNA]</scope>
    <source>
        <strain evidence="25">cv. DH-PKW</strain>
        <tissue evidence="24">Leaves</tissue>
    </source>
</reference>
<dbReference type="EC" id="2.7.11.1" evidence="3"/>
<keyword evidence="17" id="KW-0675">Receptor</keyword>
<dbReference type="InterPro" id="IPR000719">
    <property type="entry name" value="Prot_kinase_dom"/>
</dbReference>
<evidence type="ECO:0000313" key="25">
    <source>
        <dbReference type="Proteomes" id="UP000317650"/>
    </source>
</evidence>
<keyword evidence="11" id="KW-0677">Repeat</keyword>
<evidence type="ECO:0000256" key="4">
    <source>
        <dbReference type="ARBA" id="ARBA00022475"/>
    </source>
</evidence>
<keyword evidence="12" id="KW-0547">Nucleotide-binding</keyword>
<feature type="transmembrane region" description="Helical" evidence="22">
    <location>
        <begin position="1233"/>
        <end position="1258"/>
    </location>
</feature>
<organism evidence="24 25">
    <name type="scientific">Musa balbisiana</name>
    <name type="common">Banana</name>
    <dbReference type="NCBI Taxonomy" id="52838"/>
    <lineage>
        <taxon>Eukaryota</taxon>
        <taxon>Viridiplantae</taxon>
        <taxon>Streptophyta</taxon>
        <taxon>Embryophyta</taxon>
        <taxon>Tracheophyta</taxon>
        <taxon>Spermatophyta</taxon>
        <taxon>Magnoliopsida</taxon>
        <taxon>Liliopsida</taxon>
        <taxon>Zingiberales</taxon>
        <taxon>Musaceae</taxon>
        <taxon>Musa</taxon>
    </lineage>
</organism>
<evidence type="ECO:0000256" key="17">
    <source>
        <dbReference type="ARBA" id="ARBA00023170"/>
    </source>
</evidence>
<dbReference type="Proteomes" id="UP000317650">
    <property type="component" value="Chromosome 6"/>
</dbReference>
<keyword evidence="6" id="KW-0597">Phosphoprotein</keyword>
<evidence type="ECO:0000256" key="6">
    <source>
        <dbReference type="ARBA" id="ARBA00022553"/>
    </source>
</evidence>
<evidence type="ECO:0000256" key="22">
    <source>
        <dbReference type="SAM" id="Phobius"/>
    </source>
</evidence>
<comment type="similarity">
    <text evidence="2">Belongs to the protein kinase superfamily. Ser/Thr protein kinase family.</text>
</comment>
<gene>
    <name evidence="24" type="ORF">C4D60_Mb06t20010</name>
</gene>
<dbReference type="Pfam" id="PF00069">
    <property type="entry name" value="Pkinase"/>
    <property type="match status" value="1"/>
</dbReference>
<dbReference type="FunFam" id="3.80.10.10:FF:000233">
    <property type="entry name" value="Leucine-rich repeat receptor-like protein kinase TDR"/>
    <property type="match status" value="1"/>
</dbReference>
<feature type="compositionally biased region" description="Low complexity" evidence="21">
    <location>
        <begin position="287"/>
        <end position="299"/>
    </location>
</feature>
<evidence type="ECO:0000256" key="9">
    <source>
        <dbReference type="ARBA" id="ARBA00022692"/>
    </source>
</evidence>
<dbReference type="Gene3D" id="3.80.10.10">
    <property type="entry name" value="Ribonuclease Inhibitor"/>
    <property type="match status" value="6"/>
</dbReference>
<dbReference type="SMART" id="SM00365">
    <property type="entry name" value="LRR_SD22"/>
    <property type="match status" value="5"/>
</dbReference>
<comment type="subcellular location">
    <subcellularLocation>
        <location evidence="1">Cell membrane</location>
        <topology evidence="1">Single-pass type I membrane protein</topology>
    </subcellularLocation>
</comment>